<accession>W3VV33</accession>
<dbReference type="AlphaFoldDB" id="W3VV33"/>
<dbReference type="OrthoDB" id="2544685at2759"/>
<feature type="region of interest" description="Disordered" evidence="1">
    <location>
        <begin position="1"/>
        <end position="23"/>
    </location>
</feature>
<dbReference type="HOGENOM" id="CLU_342592_0_0_1"/>
<evidence type="ECO:0000256" key="1">
    <source>
        <dbReference type="SAM" id="MobiDB-lite"/>
    </source>
</evidence>
<sequence length="827" mass="92863">MRHRTSSARLWDGRSTQDTDRERKLAHPTFIVNGRRHHHGLGNQRNGNHPSAARTKTPVTPAPRYEPFLDVATRQASSDLAVRVPSSTSRADIHLHPYRSDLLLGLQCRRGNRWSFFDIVTGDLLTKEPKTEPTVHPAEPTADVESAKHSKVTDNPAALHRFKCLCWASSSEDMQAYDPLYPGRGVDFSVTKSGAIQSLALAWNRLLVPLDMDRMHTNFVFVHAEDHIVERLQFACTSVYPLRVYYRRDDLEIPCRLSDGSIVNADVVFTGYWSIAAIQRDSEASIRLDLHRFQEPVELDDLASKLEPAFNGSANIHLESSEHTFGAFRCRSCGMANQVSVSRPRKMELCFSGSRSDLGHANMLLTNDDLPLRLTSSFDTGARICSYHLATPSEAPNSLPHDKARERSDAVLHHIVNPGRPGQGGLETLSHSLTLFKRMSRNVEAKVHLRAFALCFGSTKRGACHEIATDLLPVSSLPMDLMPHIVHIRESLQLVGAQRERLLRPAGCLFLLLEKGRLKVDSTFFPDTSAHFGLLVTGSDTNVSLRRNTLPCCLQAKDVSLGSFVMKAQDTLVAPVDVLRTAELQLKTSLLAPRRLRLHLCHRPTTRLCDEHMWSDPDFIEAVDRMEAAVAQAAAPEAVVAQAAHDSAPFWPLDKVRLTLAPRQADEDWFTKPADMVDFVFFRPCFRSDGVQRSAKLRMRINVTSLAGLNKAFRQRRLRSKPEANFIGHVAEICLLAPLQRQDKNSRNHWIYLVDANGQHRVTTQLFPADKDPFAFGQACPDIEFGDIRRKAGSLFPRAMLHCLPETVAHDSIDEDYEDDFRGRRLK</sequence>
<evidence type="ECO:0000313" key="2">
    <source>
        <dbReference type="EMBL" id="ETS65350.1"/>
    </source>
</evidence>
<feature type="region of interest" description="Disordered" evidence="1">
    <location>
        <begin position="129"/>
        <end position="150"/>
    </location>
</feature>
<evidence type="ECO:0000313" key="3">
    <source>
        <dbReference type="Proteomes" id="UP000019462"/>
    </source>
</evidence>
<comment type="caution">
    <text evidence="2">The sequence shown here is derived from an EMBL/GenBank/DDBJ whole genome shotgun (WGS) entry which is preliminary data.</text>
</comment>
<feature type="compositionally biased region" description="Basic and acidic residues" evidence="1">
    <location>
        <begin position="11"/>
        <end position="23"/>
    </location>
</feature>
<dbReference type="EMBL" id="AWNI01000001">
    <property type="protein sequence ID" value="ETS65350.1"/>
    <property type="molecule type" value="Genomic_DNA"/>
</dbReference>
<dbReference type="Proteomes" id="UP000019462">
    <property type="component" value="Unassembled WGS sequence"/>
</dbReference>
<keyword evidence="3" id="KW-1185">Reference proteome</keyword>
<organism evidence="2 3">
    <name type="scientific">Moesziomyces aphidis</name>
    <name type="common">Pseudozyma aphidis</name>
    <dbReference type="NCBI Taxonomy" id="84754"/>
    <lineage>
        <taxon>Eukaryota</taxon>
        <taxon>Fungi</taxon>
        <taxon>Dikarya</taxon>
        <taxon>Basidiomycota</taxon>
        <taxon>Ustilaginomycotina</taxon>
        <taxon>Ustilaginomycetes</taxon>
        <taxon>Ustilaginales</taxon>
        <taxon>Ustilaginaceae</taxon>
        <taxon>Moesziomyces</taxon>
    </lineage>
</organism>
<proteinExistence type="predicted"/>
<feature type="region of interest" description="Disordered" evidence="1">
    <location>
        <begin position="35"/>
        <end position="64"/>
    </location>
</feature>
<protein>
    <submittedName>
        <fullName evidence="2">Uncharacterized protein</fullName>
    </submittedName>
</protein>
<gene>
    <name evidence="2" type="ORF">PaG_00082</name>
</gene>
<reference evidence="2 3" key="1">
    <citation type="journal article" date="2014" name="Genome Announc.">
        <title>Genome sequence of the basidiomycetous fungus Pseudozyma aphidis DSM70725, an efficient producer of biosurfactant mannosylerythritol lipids.</title>
        <authorList>
            <person name="Lorenz S."/>
            <person name="Guenther M."/>
            <person name="Grumaz C."/>
            <person name="Rupp S."/>
            <person name="Zibek S."/>
            <person name="Sohn K."/>
        </authorList>
    </citation>
    <scope>NUCLEOTIDE SEQUENCE [LARGE SCALE GENOMIC DNA]</scope>
    <source>
        <strain evidence="3">ATCC 32657 / CBS 517.83 / DSM 70725 / JCM 10318 / NBRC 10182 / NRRL Y-7954 / St-0401</strain>
    </source>
</reference>
<name>W3VV33_MOEAP</name>